<evidence type="ECO:0000313" key="3">
    <source>
        <dbReference type="Proteomes" id="UP000305881"/>
    </source>
</evidence>
<gene>
    <name evidence="2" type="ORF">EQU24_01575</name>
</gene>
<dbReference type="Proteomes" id="UP000305881">
    <property type="component" value="Chromosome"/>
</dbReference>
<evidence type="ECO:0000256" key="1">
    <source>
        <dbReference type="SAM" id="MobiDB-lite"/>
    </source>
</evidence>
<sequence length="137" mass="15010">MNTTKPKSKNSAIESIETETPLPAKKAPKKQAAAKSAEFAEPEINVKKAESEAKKPLKKKKAAKSKVIRDSFSFPEEDYQKISELKKTCLTAGVHVKKGEILRAGLHLLTKLDIDGLKQAVEQVEKVKTGRPNASES</sequence>
<reference evidence="3" key="1">
    <citation type="journal article" date="2019" name="J. Bacteriol.">
        <title>A Mutagenic Screen Identifies a TonB-Dependent Receptor Required for the Lanthanide Metal Switch in the Type I Methanotroph 'Methylotuvimicrobium buryatense' 5GB1C.</title>
        <authorList>
            <person name="Groom J.D."/>
            <person name="Ford S.M."/>
            <person name="Pesesky M.W."/>
            <person name="Lidstrom M.E."/>
        </authorList>
    </citation>
    <scope>NUCLEOTIDE SEQUENCE [LARGE SCALE GENOMIC DNA]</scope>
    <source>
        <strain evidence="3">5GB1C</strain>
    </source>
</reference>
<dbReference type="STRING" id="675511.GCA_000341735_02688"/>
<protein>
    <submittedName>
        <fullName evidence="2">Uncharacterized protein</fullName>
    </submittedName>
</protein>
<accession>A0A4V1IJE1</accession>
<feature type="region of interest" description="Disordered" evidence="1">
    <location>
        <begin position="1"/>
        <end position="43"/>
    </location>
</feature>
<keyword evidence="3" id="KW-1185">Reference proteome</keyword>
<name>A0A4V1IJE1_METBY</name>
<dbReference type="OrthoDB" id="9182647at2"/>
<dbReference type="AlphaFoldDB" id="A0A4V1IJE1"/>
<feature type="compositionally biased region" description="Polar residues" evidence="1">
    <location>
        <begin position="1"/>
        <end position="13"/>
    </location>
</feature>
<proteinExistence type="predicted"/>
<evidence type="ECO:0000313" key="2">
    <source>
        <dbReference type="EMBL" id="QCW81085.1"/>
    </source>
</evidence>
<dbReference type="RefSeq" id="WP_014146746.1">
    <property type="nucleotide sequence ID" value="NZ_CP035467.1"/>
</dbReference>
<organism evidence="2 3">
    <name type="scientific">Methylotuvimicrobium buryatense</name>
    <name type="common">Methylomicrobium buryatense</name>
    <dbReference type="NCBI Taxonomy" id="95641"/>
    <lineage>
        <taxon>Bacteria</taxon>
        <taxon>Pseudomonadati</taxon>
        <taxon>Pseudomonadota</taxon>
        <taxon>Gammaproteobacteria</taxon>
        <taxon>Methylococcales</taxon>
        <taxon>Methylococcaceae</taxon>
        <taxon>Methylotuvimicrobium</taxon>
    </lineage>
</organism>
<dbReference type="KEGG" id="mbur:EQU24_01575"/>
<dbReference type="EMBL" id="CP035467">
    <property type="protein sequence ID" value="QCW81085.1"/>
    <property type="molecule type" value="Genomic_DNA"/>
</dbReference>